<feature type="region of interest" description="Disordered" evidence="1">
    <location>
        <begin position="1"/>
        <end position="51"/>
    </location>
</feature>
<organism evidence="2 3">
    <name type="scientific">Pleurodeles waltl</name>
    <name type="common">Iberian ribbed newt</name>
    <dbReference type="NCBI Taxonomy" id="8319"/>
    <lineage>
        <taxon>Eukaryota</taxon>
        <taxon>Metazoa</taxon>
        <taxon>Chordata</taxon>
        <taxon>Craniata</taxon>
        <taxon>Vertebrata</taxon>
        <taxon>Euteleostomi</taxon>
        <taxon>Amphibia</taxon>
        <taxon>Batrachia</taxon>
        <taxon>Caudata</taxon>
        <taxon>Salamandroidea</taxon>
        <taxon>Salamandridae</taxon>
        <taxon>Pleurodelinae</taxon>
        <taxon>Pleurodeles</taxon>
    </lineage>
</organism>
<accession>A0AAV7VRY0</accession>
<feature type="compositionally biased region" description="Basic and acidic residues" evidence="1">
    <location>
        <begin position="1"/>
        <end position="16"/>
    </location>
</feature>
<proteinExistence type="predicted"/>
<protein>
    <submittedName>
        <fullName evidence="2">Uncharacterized protein</fullName>
    </submittedName>
</protein>
<dbReference type="AlphaFoldDB" id="A0AAV7VRY0"/>
<dbReference type="EMBL" id="JANPWB010000003">
    <property type="protein sequence ID" value="KAJ1203412.1"/>
    <property type="molecule type" value="Genomic_DNA"/>
</dbReference>
<sequence length="99" mass="11012">MSEAKRNGDPRHKVEARGNMTATQPDLSVRHLETYSSSKGARKRQRAGSGLGAARWRGAFPILGKEPAQTSYPTLFRIIPFRLFNYRSLISIKKGPGDP</sequence>
<comment type="caution">
    <text evidence="2">The sequence shown here is derived from an EMBL/GenBank/DDBJ whole genome shotgun (WGS) entry which is preliminary data.</text>
</comment>
<evidence type="ECO:0000256" key="1">
    <source>
        <dbReference type="SAM" id="MobiDB-lite"/>
    </source>
</evidence>
<evidence type="ECO:0000313" key="2">
    <source>
        <dbReference type="EMBL" id="KAJ1203412.1"/>
    </source>
</evidence>
<name>A0AAV7VRY0_PLEWA</name>
<evidence type="ECO:0000313" key="3">
    <source>
        <dbReference type="Proteomes" id="UP001066276"/>
    </source>
</evidence>
<gene>
    <name evidence="2" type="ORF">NDU88_007199</name>
</gene>
<keyword evidence="3" id="KW-1185">Reference proteome</keyword>
<reference evidence="2" key="1">
    <citation type="journal article" date="2022" name="bioRxiv">
        <title>Sequencing and chromosome-scale assembly of the giantPleurodeles waltlgenome.</title>
        <authorList>
            <person name="Brown T."/>
            <person name="Elewa A."/>
            <person name="Iarovenko S."/>
            <person name="Subramanian E."/>
            <person name="Araus A.J."/>
            <person name="Petzold A."/>
            <person name="Susuki M."/>
            <person name="Suzuki K.-i.T."/>
            <person name="Hayashi T."/>
            <person name="Toyoda A."/>
            <person name="Oliveira C."/>
            <person name="Osipova E."/>
            <person name="Leigh N.D."/>
            <person name="Simon A."/>
            <person name="Yun M.H."/>
        </authorList>
    </citation>
    <scope>NUCLEOTIDE SEQUENCE</scope>
    <source>
        <strain evidence="2">20211129_DDA</strain>
        <tissue evidence="2">Liver</tissue>
    </source>
</reference>
<dbReference type="Proteomes" id="UP001066276">
    <property type="component" value="Chromosome 2_1"/>
</dbReference>